<dbReference type="Proteomes" id="UP000619260">
    <property type="component" value="Unassembled WGS sequence"/>
</dbReference>
<sequence>MSVTSRRLRTYAAAALVAGLALSSTACSKSDDSDSGEGGTVTVTLQYFGTPGLKEAAEKFNSTHTDIKIDAQNMGELKDFDPKLTQWIATGQGAGDIVMLEEGNLQKFLLEPKGFANLFDLGGKDLKDTFLPYKWEGGQTADKKKLVGLGTDIGGLAMCYRKDLFQKAGFPTERDKVSALWSDWAQWAAKGEEFKAKNTGAAWIDSATSVMQPYIMQKSDTWFYSKDNKFIGDSNPIVKQAWDFGLGLSDKGLTAKLVRWNPDWDAAFKKASFATLPCPAWMTGVISGRAGAEAKGQWDVATIPGGSGNWGGSYLAIPEQSKKKKQAFEALKWITGKEGGLEAYKAAGAMPSNVAALDDPAFKDSKNEYMNNAPTGQIFGASAKALKPIHLGPQHQNLWEKVFEPQMQAAESGKSTSAAAWAKAVEDGKKLAAG</sequence>
<dbReference type="EMBL" id="BOPF01000013">
    <property type="protein sequence ID" value="GIJ46981.1"/>
    <property type="molecule type" value="Genomic_DNA"/>
</dbReference>
<dbReference type="PANTHER" id="PTHR43649">
    <property type="entry name" value="ARABINOSE-BINDING PROTEIN-RELATED"/>
    <property type="match status" value="1"/>
</dbReference>
<dbReference type="SUPFAM" id="SSF53850">
    <property type="entry name" value="Periplasmic binding protein-like II"/>
    <property type="match status" value="1"/>
</dbReference>
<organism evidence="2 3">
    <name type="scientific">Virgisporangium aliadipatigenens</name>
    <dbReference type="NCBI Taxonomy" id="741659"/>
    <lineage>
        <taxon>Bacteria</taxon>
        <taxon>Bacillati</taxon>
        <taxon>Actinomycetota</taxon>
        <taxon>Actinomycetes</taxon>
        <taxon>Micromonosporales</taxon>
        <taxon>Micromonosporaceae</taxon>
        <taxon>Virgisporangium</taxon>
    </lineage>
</organism>
<dbReference type="AlphaFoldDB" id="A0A8J3YKR2"/>
<feature type="signal peptide" evidence="1">
    <location>
        <begin position="1"/>
        <end position="26"/>
    </location>
</feature>
<dbReference type="Pfam" id="PF13416">
    <property type="entry name" value="SBP_bac_8"/>
    <property type="match status" value="1"/>
</dbReference>
<gene>
    <name evidence="2" type="primary">cebE_2</name>
    <name evidence="2" type="ORF">Val02_38670</name>
</gene>
<dbReference type="InterPro" id="IPR006059">
    <property type="entry name" value="SBP"/>
</dbReference>
<reference evidence="2" key="1">
    <citation type="submission" date="2021-01" db="EMBL/GenBank/DDBJ databases">
        <title>Whole genome shotgun sequence of Virgisporangium aliadipatigenens NBRC 105644.</title>
        <authorList>
            <person name="Komaki H."/>
            <person name="Tamura T."/>
        </authorList>
    </citation>
    <scope>NUCLEOTIDE SEQUENCE</scope>
    <source>
        <strain evidence="2">NBRC 105644</strain>
    </source>
</reference>
<proteinExistence type="predicted"/>
<evidence type="ECO:0000313" key="2">
    <source>
        <dbReference type="EMBL" id="GIJ46981.1"/>
    </source>
</evidence>
<keyword evidence="1" id="KW-0732">Signal</keyword>
<name>A0A8J3YKR2_9ACTN</name>
<accession>A0A8J3YKR2</accession>
<protein>
    <submittedName>
        <fullName evidence="2">ABC transporter substrate-binding protein</fullName>
    </submittedName>
</protein>
<dbReference type="PANTHER" id="PTHR43649:SF32">
    <property type="entry name" value="SUGAR BINDING SECRETED PROTEIN"/>
    <property type="match status" value="1"/>
</dbReference>
<keyword evidence="3" id="KW-1185">Reference proteome</keyword>
<dbReference type="PROSITE" id="PS51257">
    <property type="entry name" value="PROKAR_LIPOPROTEIN"/>
    <property type="match status" value="1"/>
</dbReference>
<comment type="caution">
    <text evidence="2">The sequence shown here is derived from an EMBL/GenBank/DDBJ whole genome shotgun (WGS) entry which is preliminary data.</text>
</comment>
<evidence type="ECO:0000313" key="3">
    <source>
        <dbReference type="Proteomes" id="UP000619260"/>
    </source>
</evidence>
<evidence type="ECO:0000256" key="1">
    <source>
        <dbReference type="SAM" id="SignalP"/>
    </source>
</evidence>
<feature type="chain" id="PRO_5038975920" evidence="1">
    <location>
        <begin position="27"/>
        <end position="434"/>
    </location>
</feature>
<dbReference type="Gene3D" id="3.40.190.10">
    <property type="entry name" value="Periplasmic binding protein-like II"/>
    <property type="match status" value="1"/>
</dbReference>
<dbReference type="InterPro" id="IPR050490">
    <property type="entry name" value="Bact_solute-bd_prot1"/>
</dbReference>
<dbReference type="RefSeq" id="WP_239153179.1">
    <property type="nucleotide sequence ID" value="NZ_BOPF01000013.1"/>
</dbReference>